<name>A0ABS7XWS7_9FLAO</name>
<evidence type="ECO:0000313" key="2">
    <source>
        <dbReference type="EMBL" id="MCA0152093.1"/>
    </source>
</evidence>
<keyword evidence="3" id="KW-1185">Reference proteome</keyword>
<feature type="domain" description="Arm DNA-binding" evidence="1">
    <location>
        <begin position="13"/>
        <end position="96"/>
    </location>
</feature>
<dbReference type="RefSeq" id="WP_224477033.1">
    <property type="nucleotide sequence ID" value="NZ_JAIUJS010000001.1"/>
</dbReference>
<reference evidence="3" key="1">
    <citation type="submission" date="2023-07" db="EMBL/GenBank/DDBJ databases">
        <authorList>
            <person name="Yue Y."/>
        </authorList>
    </citation>
    <scope>NUCLEOTIDE SEQUENCE [LARGE SCALE GENOMIC DNA]</scope>
    <source>
        <strain evidence="3">2Y89</strain>
    </source>
</reference>
<dbReference type="EMBL" id="JAIUJS010000001">
    <property type="protein sequence ID" value="MCA0152093.1"/>
    <property type="molecule type" value="Genomic_DNA"/>
</dbReference>
<protein>
    <submittedName>
        <fullName evidence="2">Recombinase</fullName>
    </submittedName>
</protein>
<accession>A0ABS7XWS7</accession>
<sequence>MIKHKMNIRYVVARNRLRKDNRIPIYIRITINNMRKQFSSGHFVKYKNWNSKTQSVEPPEPDAELINTQLSLIKTKLSQAFLFLQVKGSDFNVHDIYKQYKGETPKMEL</sequence>
<proteinExistence type="predicted"/>
<gene>
    <name evidence="2" type="ORF">LBV24_02620</name>
</gene>
<evidence type="ECO:0000313" key="3">
    <source>
        <dbReference type="Proteomes" id="UP001198402"/>
    </source>
</evidence>
<dbReference type="Pfam" id="PF17293">
    <property type="entry name" value="Arm-DNA-bind_5"/>
    <property type="match status" value="1"/>
</dbReference>
<dbReference type="InterPro" id="IPR035386">
    <property type="entry name" value="Arm-DNA-bind_5"/>
</dbReference>
<dbReference type="Proteomes" id="UP001198402">
    <property type="component" value="Unassembled WGS sequence"/>
</dbReference>
<comment type="caution">
    <text evidence="2">The sequence shown here is derived from an EMBL/GenBank/DDBJ whole genome shotgun (WGS) entry which is preliminary data.</text>
</comment>
<evidence type="ECO:0000259" key="1">
    <source>
        <dbReference type="Pfam" id="PF17293"/>
    </source>
</evidence>
<organism evidence="2 3">
    <name type="scientific">Winogradskyella vincentii</name>
    <dbReference type="NCBI Taxonomy" id="2877122"/>
    <lineage>
        <taxon>Bacteria</taxon>
        <taxon>Pseudomonadati</taxon>
        <taxon>Bacteroidota</taxon>
        <taxon>Flavobacteriia</taxon>
        <taxon>Flavobacteriales</taxon>
        <taxon>Flavobacteriaceae</taxon>
        <taxon>Winogradskyella</taxon>
    </lineage>
</organism>